<dbReference type="PROSITE" id="PS50206">
    <property type="entry name" value="RHODANESE_3"/>
    <property type="match status" value="1"/>
</dbReference>
<dbReference type="GO" id="GO:0005739">
    <property type="term" value="C:mitochondrion"/>
    <property type="evidence" value="ECO:0007669"/>
    <property type="project" value="TreeGrafter"/>
</dbReference>
<dbReference type="PANTHER" id="PTHR44086">
    <property type="entry name" value="THIOSULFATE SULFURTRANSFERASE RDL2, MITOCHONDRIAL-RELATED"/>
    <property type="match status" value="1"/>
</dbReference>
<dbReference type="AlphaFoldDB" id="A0A1E3P1L7"/>
<accession>A0A1E3P1L7</accession>
<dbReference type="PANTHER" id="PTHR44086:SF10">
    <property type="entry name" value="THIOSULFATE SULFURTRANSFERASE_RHODANESE-LIKE DOMAIN-CONTAINING PROTEIN 3"/>
    <property type="match status" value="1"/>
</dbReference>
<reference evidence="2 3" key="1">
    <citation type="journal article" date="2016" name="Proc. Natl. Acad. Sci. U.S.A.">
        <title>Comparative genomics of biotechnologically important yeasts.</title>
        <authorList>
            <person name="Riley R."/>
            <person name="Haridas S."/>
            <person name="Wolfe K.H."/>
            <person name="Lopes M.R."/>
            <person name="Hittinger C.T."/>
            <person name="Goeker M."/>
            <person name="Salamov A.A."/>
            <person name="Wisecaver J.H."/>
            <person name="Long T.M."/>
            <person name="Calvey C.H."/>
            <person name="Aerts A.L."/>
            <person name="Barry K.W."/>
            <person name="Choi C."/>
            <person name="Clum A."/>
            <person name="Coughlan A.Y."/>
            <person name="Deshpande S."/>
            <person name="Douglass A.P."/>
            <person name="Hanson S.J."/>
            <person name="Klenk H.-P."/>
            <person name="LaButti K.M."/>
            <person name="Lapidus A."/>
            <person name="Lindquist E.A."/>
            <person name="Lipzen A.M."/>
            <person name="Meier-Kolthoff J.P."/>
            <person name="Ohm R.A."/>
            <person name="Otillar R.P."/>
            <person name="Pangilinan J.L."/>
            <person name="Peng Y."/>
            <person name="Rokas A."/>
            <person name="Rosa C.A."/>
            <person name="Scheuner C."/>
            <person name="Sibirny A.A."/>
            <person name="Slot J.C."/>
            <person name="Stielow J.B."/>
            <person name="Sun H."/>
            <person name="Kurtzman C.P."/>
            <person name="Blackwell M."/>
            <person name="Grigoriev I.V."/>
            <person name="Jeffries T.W."/>
        </authorList>
    </citation>
    <scope>NUCLEOTIDE SEQUENCE [LARGE SCALE GENOMIC DNA]</scope>
    <source>
        <strain evidence="3">ATCC 58044 / CBS 1984 / NCYC 433 / NRRL Y-366-8</strain>
    </source>
</reference>
<dbReference type="SUPFAM" id="SSF52821">
    <property type="entry name" value="Rhodanese/Cell cycle control phosphatase"/>
    <property type="match status" value="1"/>
</dbReference>
<dbReference type="Pfam" id="PF00581">
    <property type="entry name" value="Rhodanese"/>
    <property type="match status" value="1"/>
</dbReference>
<evidence type="ECO:0000313" key="2">
    <source>
        <dbReference type="EMBL" id="ODQ59233.1"/>
    </source>
</evidence>
<evidence type="ECO:0000259" key="1">
    <source>
        <dbReference type="PROSITE" id="PS50206"/>
    </source>
</evidence>
<gene>
    <name evidence="2" type="ORF">WICANDRAFT_32629</name>
</gene>
<organism evidence="2 3">
    <name type="scientific">Wickerhamomyces anomalus (strain ATCC 58044 / CBS 1984 / NCYC 433 / NRRL Y-366-8)</name>
    <name type="common">Yeast</name>
    <name type="synonym">Hansenula anomala</name>
    <dbReference type="NCBI Taxonomy" id="683960"/>
    <lineage>
        <taxon>Eukaryota</taxon>
        <taxon>Fungi</taxon>
        <taxon>Dikarya</taxon>
        <taxon>Ascomycota</taxon>
        <taxon>Saccharomycotina</taxon>
        <taxon>Saccharomycetes</taxon>
        <taxon>Phaffomycetales</taxon>
        <taxon>Wickerhamomycetaceae</taxon>
        <taxon>Wickerhamomyces</taxon>
    </lineage>
</organism>
<dbReference type="GO" id="GO:0004792">
    <property type="term" value="F:thiosulfate-cyanide sulfurtransferase activity"/>
    <property type="evidence" value="ECO:0007669"/>
    <property type="project" value="TreeGrafter"/>
</dbReference>
<dbReference type="RefSeq" id="XP_019038440.1">
    <property type="nucleotide sequence ID" value="XM_019181987.1"/>
</dbReference>
<dbReference type="SMART" id="SM00450">
    <property type="entry name" value="RHOD"/>
    <property type="match status" value="1"/>
</dbReference>
<proteinExistence type="predicted"/>
<dbReference type="STRING" id="683960.A0A1E3P1L7"/>
<dbReference type="InterPro" id="IPR036873">
    <property type="entry name" value="Rhodanese-like_dom_sf"/>
</dbReference>
<name>A0A1E3P1L7_WICAA</name>
<protein>
    <recommendedName>
        <fullName evidence="1">Rhodanese domain-containing protein</fullName>
    </recommendedName>
</protein>
<keyword evidence="3" id="KW-1185">Reference proteome</keyword>
<feature type="domain" description="Rhodanese" evidence="1">
    <location>
        <begin position="92"/>
        <end position="189"/>
    </location>
</feature>
<dbReference type="EMBL" id="KV454211">
    <property type="protein sequence ID" value="ODQ59233.1"/>
    <property type="molecule type" value="Genomic_DNA"/>
</dbReference>
<dbReference type="GeneID" id="30199233"/>
<evidence type="ECO:0000313" key="3">
    <source>
        <dbReference type="Proteomes" id="UP000094112"/>
    </source>
</evidence>
<dbReference type="Gene3D" id="3.40.250.10">
    <property type="entry name" value="Rhodanese-like domain"/>
    <property type="match status" value="1"/>
</dbReference>
<dbReference type="CDD" id="cd01519">
    <property type="entry name" value="RHOD_HSP67B2"/>
    <property type="match status" value="1"/>
</dbReference>
<dbReference type="InterPro" id="IPR001763">
    <property type="entry name" value="Rhodanese-like_dom"/>
</dbReference>
<dbReference type="Proteomes" id="UP000094112">
    <property type="component" value="Unassembled WGS sequence"/>
</dbReference>
<dbReference type="OrthoDB" id="566238at2759"/>
<sequence>MLAATKKAVWKQVVVLPRIAAIPARSIFTSSSLYSKPSAITKSPIFLQAQRFQSSSAEKAAQVPEEVRKQLGQETPAKIYTYEEIKNLVTNPDPNKLLVDVREPSEVQEYAIPNSINIPYKSTPGALDLSPEEFEDVFKFEKPDKDKELIFYCVAGVRSTAAAELAQIFGYNHLGNYVGSLNDWKAHENIDLEHKDTISEKK</sequence>